<dbReference type="KEGG" id="kba:A0U89_05285"/>
<dbReference type="RefSeq" id="WP_070402369.1">
    <property type="nucleotide sequence ID" value="NZ_BJVW01000019.1"/>
</dbReference>
<reference evidence="1 2" key="1">
    <citation type="journal article" date="2016" name="Microb. Cell Fact.">
        <title>Dissection of exopolysaccharide biosynthesis in Kozakia baliensis.</title>
        <authorList>
            <person name="Brandt J.U."/>
            <person name="Jakob F."/>
            <person name="Behr J."/>
            <person name="Geissler A.J."/>
            <person name="Vogel R.F."/>
        </authorList>
    </citation>
    <scope>NUCLEOTIDE SEQUENCE [LARGE SCALE GENOMIC DNA]</scope>
    <source>
        <strain evidence="1 2">DSM 14400</strain>
    </source>
</reference>
<gene>
    <name evidence="1" type="ORF">A0U89_05285</name>
</gene>
<accession>A0A1D8USL4</accession>
<name>A0A1D8USL4_9PROT</name>
<proteinExistence type="predicted"/>
<dbReference type="OrthoDB" id="7257521at2"/>
<evidence type="ECO:0000313" key="1">
    <source>
        <dbReference type="EMBL" id="AOX16634.1"/>
    </source>
</evidence>
<protein>
    <submittedName>
        <fullName evidence="1">Uncharacterized protein</fullName>
    </submittedName>
</protein>
<dbReference type="AlphaFoldDB" id="A0A1D8USL4"/>
<keyword evidence="2" id="KW-1185">Reference proteome</keyword>
<sequence length="204" mass="21630">MSGAHPVSIDISAVGTLHPSHLQLLMPMLQRETVEKLQNCSRLTARLLNLLPQEKADLASLPFPTGSLERLALQSSATVGQAGLRMAGLAYGRSLARYVEARDVAALDAALGASTRLFSIRQAARLAASLPDIPPLPADTSPQALIATIGDCAWQCLARWRDIVETPYRALASLKLPAVGLPSPASASFDPVIRAIAMDMDVDA</sequence>
<dbReference type="EMBL" id="CP014674">
    <property type="protein sequence ID" value="AOX16634.1"/>
    <property type="molecule type" value="Genomic_DNA"/>
</dbReference>
<dbReference type="STRING" id="153496.A0U89_05285"/>
<dbReference type="Proteomes" id="UP000179145">
    <property type="component" value="Chromosome"/>
</dbReference>
<organism evidence="1 2">
    <name type="scientific">Kozakia baliensis</name>
    <dbReference type="NCBI Taxonomy" id="153496"/>
    <lineage>
        <taxon>Bacteria</taxon>
        <taxon>Pseudomonadati</taxon>
        <taxon>Pseudomonadota</taxon>
        <taxon>Alphaproteobacteria</taxon>
        <taxon>Acetobacterales</taxon>
        <taxon>Acetobacteraceae</taxon>
        <taxon>Kozakia</taxon>
    </lineage>
</organism>
<evidence type="ECO:0000313" key="2">
    <source>
        <dbReference type="Proteomes" id="UP000179145"/>
    </source>
</evidence>